<keyword evidence="2" id="KW-1185">Reference proteome</keyword>
<accession>A0A1H2WCR7</accession>
<dbReference type="InterPro" id="IPR029068">
    <property type="entry name" value="Glyas_Bleomycin-R_OHBP_Dase"/>
</dbReference>
<protein>
    <submittedName>
        <fullName evidence="1">Uncharacterized protein</fullName>
    </submittedName>
</protein>
<evidence type="ECO:0000313" key="1">
    <source>
        <dbReference type="EMBL" id="SDW78422.1"/>
    </source>
</evidence>
<dbReference type="EMBL" id="FNNC01000005">
    <property type="protein sequence ID" value="SDW78422.1"/>
    <property type="molecule type" value="Genomic_DNA"/>
</dbReference>
<dbReference type="RefSeq" id="WP_091615332.1">
    <property type="nucleotide sequence ID" value="NZ_FNNC01000005.1"/>
</dbReference>
<dbReference type="OrthoDB" id="2353168at2"/>
<organism evidence="1 2">
    <name type="scientific">Marinococcus luteus</name>
    <dbReference type="NCBI Taxonomy" id="1122204"/>
    <lineage>
        <taxon>Bacteria</taxon>
        <taxon>Bacillati</taxon>
        <taxon>Bacillota</taxon>
        <taxon>Bacilli</taxon>
        <taxon>Bacillales</taxon>
        <taxon>Bacillaceae</taxon>
        <taxon>Marinococcus</taxon>
    </lineage>
</organism>
<sequence length="204" mass="23547">MLFHYHHWTPYIEQTEAFYARLGFRVSQRIGKYNGSYQSFDPPLDWDDFRGRPITFRIIEMRRGSVNITFGQGKRVMFDHIGYLTNERRLGIICQQAETAGLRVQRGEKRTFISTSHSFRVELQTHQEAVDEIDSPFRLQSLNIETTTDGLEQEINQLLHPYSSGVQSLITHRHALHSALISHPAFEETVDPNGVKLISARTSS</sequence>
<dbReference type="Proteomes" id="UP000199488">
    <property type="component" value="Unassembled WGS sequence"/>
</dbReference>
<dbReference type="SUPFAM" id="SSF54593">
    <property type="entry name" value="Glyoxalase/Bleomycin resistance protein/Dihydroxybiphenyl dioxygenase"/>
    <property type="match status" value="1"/>
</dbReference>
<evidence type="ECO:0000313" key="2">
    <source>
        <dbReference type="Proteomes" id="UP000199488"/>
    </source>
</evidence>
<gene>
    <name evidence="1" type="ORF">SAMN05421781_2371</name>
</gene>
<reference evidence="1 2" key="1">
    <citation type="submission" date="2016-10" db="EMBL/GenBank/DDBJ databases">
        <authorList>
            <person name="de Groot N.N."/>
        </authorList>
    </citation>
    <scope>NUCLEOTIDE SEQUENCE [LARGE SCALE GENOMIC DNA]</scope>
    <source>
        <strain evidence="1 2">DSM 23126</strain>
    </source>
</reference>
<dbReference type="AlphaFoldDB" id="A0A1H2WCR7"/>
<proteinExistence type="predicted"/>
<dbReference type="STRING" id="1122204.SAMN05421781_2371"/>
<dbReference type="Gene3D" id="3.10.180.10">
    <property type="entry name" value="2,3-Dihydroxybiphenyl 1,2-Dioxygenase, domain 1"/>
    <property type="match status" value="1"/>
</dbReference>
<name>A0A1H2WCR7_9BACI</name>